<dbReference type="GO" id="GO:0000030">
    <property type="term" value="F:mannosyltransferase activity"/>
    <property type="evidence" value="ECO:0007669"/>
    <property type="project" value="TreeGrafter"/>
</dbReference>
<dbReference type="GO" id="GO:0016020">
    <property type="term" value="C:membrane"/>
    <property type="evidence" value="ECO:0007669"/>
    <property type="project" value="GOC"/>
</dbReference>
<keyword evidence="1" id="KW-0808">Transferase</keyword>
<dbReference type="PANTHER" id="PTHR32385">
    <property type="entry name" value="MANNOSYL PHOSPHORYLINOSITOL CERAMIDE SYNTHASE"/>
    <property type="match status" value="1"/>
</dbReference>
<comment type="caution">
    <text evidence="2">The sequence shown here is derived from an EMBL/GenBank/DDBJ whole genome shotgun (WGS) entry which is preliminary data.</text>
</comment>
<dbReference type="InterPro" id="IPR007577">
    <property type="entry name" value="GlycoTrfase_DXD_sugar-bd_CS"/>
</dbReference>
<gene>
    <name evidence="2" type="ORF">DPMN_070199</name>
</gene>
<reference evidence="2" key="1">
    <citation type="journal article" date="2019" name="bioRxiv">
        <title>The Genome of the Zebra Mussel, Dreissena polymorpha: A Resource for Invasive Species Research.</title>
        <authorList>
            <person name="McCartney M.A."/>
            <person name="Auch B."/>
            <person name="Kono T."/>
            <person name="Mallez S."/>
            <person name="Zhang Y."/>
            <person name="Obille A."/>
            <person name="Becker A."/>
            <person name="Abrahante J.E."/>
            <person name="Garbe J."/>
            <person name="Badalamenti J.P."/>
            <person name="Herman A."/>
            <person name="Mangelson H."/>
            <person name="Liachko I."/>
            <person name="Sullivan S."/>
            <person name="Sone E.D."/>
            <person name="Koren S."/>
            <person name="Silverstein K.A.T."/>
            <person name="Beckman K.B."/>
            <person name="Gohl D.M."/>
        </authorList>
    </citation>
    <scope>NUCLEOTIDE SEQUENCE</scope>
    <source>
        <strain evidence="2">Duluth1</strain>
        <tissue evidence="2">Whole animal</tissue>
    </source>
</reference>
<accession>A0A9D3Z2I9</accession>
<organism evidence="2 3">
    <name type="scientific">Dreissena polymorpha</name>
    <name type="common">Zebra mussel</name>
    <name type="synonym">Mytilus polymorpha</name>
    <dbReference type="NCBI Taxonomy" id="45954"/>
    <lineage>
        <taxon>Eukaryota</taxon>
        <taxon>Metazoa</taxon>
        <taxon>Spiralia</taxon>
        <taxon>Lophotrochozoa</taxon>
        <taxon>Mollusca</taxon>
        <taxon>Bivalvia</taxon>
        <taxon>Autobranchia</taxon>
        <taxon>Heteroconchia</taxon>
        <taxon>Euheterodonta</taxon>
        <taxon>Imparidentia</taxon>
        <taxon>Neoheterodontei</taxon>
        <taxon>Myida</taxon>
        <taxon>Dreissenoidea</taxon>
        <taxon>Dreissenidae</taxon>
        <taxon>Dreissena</taxon>
    </lineage>
</organism>
<proteinExistence type="predicted"/>
<dbReference type="AlphaFoldDB" id="A0A9D3Z2I9"/>
<dbReference type="EMBL" id="JAIWYP010000014">
    <property type="protein sequence ID" value="KAH3710707.1"/>
    <property type="molecule type" value="Genomic_DNA"/>
</dbReference>
<evidence type="ECO:0000256" key="1">
    <source>
        <dbReference type="ARBA" id="ARBA00022679"/>
    </source>
</evidence>
<reference evidence="2" key="2">
    <citation type="submission" date="2020-11" db="EMBL/GenBank/DDBJ databases">
        <authorList>
            <person name="McCartney M.A."/>
            <person name="Auch B."/>
            <person name="Kono T."/>
            <person name="Mallez S."/>
            <person name="Becker A."/>
            <person name="Gohl D.M."/>
            <person name="Silverstein K.A.T."/>
            <person name="Koren S."/>
            <person name="Bechman K.B."/>
            <person name="Herman A."/>
            <person name="Abrahante J.E."/>
            <person name="Garbe J."/>
        </authorList>
    </citation>
    <scope>NUCLEOTIDE SEQUENCE</scope>
    <source>
        <strain evidence="2">Duluth1</strain>
        <tissue evidence="2">Whole animal</tissue>
    </source>
</reference>
<dbReference type="PANTHER" id="PTHR32385:SF15">
    <property type="entry name" value="INOSITOL PHOSPHOCERAMIDE MANNOSYLTRANSFERASE 1"/>
    <property type="match status" value="1"/>
</dbReference>
<protein>
    <submittedName>
        <fullName evidence="2">Uncharacterized protein</fullName>
    </submittedName>
</protein>
<dbReference type="GO" id="GO:0051999">
    <property type="term" value="P:mannosyl-inositol phosphorylceramide biosynthetic process"/>
    <property type="evidence" value="ECO:0007669"/>
    <property type="project" value="TreeGrafter"/>
</dbReference>
<sequence length="97" mass="11055">MEVSFLTDKSGRKLLAELHPHLLNIWDGFVENIKRSDMLRYLLLYEFGGVNANIDIESGSGCNEVCLRCSGRAVRTFGIIFWDAICDKQCDYYDVQG</sequence>
<evidence type="ECO:0000313" key="2">
    <source>
        <dbReference type="EMBL" id="KAH3710707.1"/>
    </source>
</evidence>
<evidence type="ECO:0000313" key="3">
    <source>
        <dbReference type="Proteomes" id="UP000828390"/>
    </source>
</evidence>
<dbReference type="Proteomes" id="UP000828390">
    <property type="component" value="Unassembled WGS sequence"/>
</dbReference>
<keyword evidence="3" id="KW-1185">Reference proteome</keyword>
<dbReference type="Pfam" id="PF04488">
    <property type="entry name" value="Gly_transf_sug"/>
    <property type="match status" value="1"/>
</dbReference>
<name>A0A9D3Z2I9_DREPO</name>
<dbReference type="InterPro" id="IPR051706">
    <property type="entry name" value="Glycosyltransferase_domain"/>
</dbReference>